<gene>
    <name evidence="1" type="ORF">H3146_06715</name>
</gene>
<protein>
    <submittedName>
        <fullName evidence="1">Uncharacterized protein</fullName>
    </submittedName>
</protein>
<dbReference type="AlphaFoldDB" id="A0A7W3ZM24"/>
<dbReference type="EMBL" id="JABJWZ010000036">
    <property type="protein sequence ID" value="MBB1253061.1"/>
    <property type="molecule type" value="Genomic_DNA"/>
</dbReference>
<proteinExistence type="predicted"/>
<accession>A0A7W3ZM24</accession>
<evidence type="ECO:0000313" key="1">
    <source>
        <dbReference type="EMBL" id="MBB1253061.1"/>
    </source>
</evidence>
<reference evidence="2" key="1">
    <citation type="submission" date="2020-05" db="EMBL/GenBank/DDBJ databases">
        <title>Classification of alakaliphilic streptomycetes isolated from an alkaline soil next to Lonar Crater, India and a proposal for the recognition of Streptomyces alkaliterrae sp. nov.</title>
        <authorList>
            <person name="Golinska P."/>
        </authorList>
    </citation>
    <scope>NUCLEOTIDE SEQUENCE [LARGE SCALE GENOMIC DNA]</scope>
    <source>
        <strain evidence="2">OF3</strain>
    </source>
</reference>
<sequence>MRLAATSTEFVPVDVTGPDDVDLASTTPRLAFLPQARQGNPEPDDWHVGVWHDGRILVLVGPEGGATTLAPGRYWVWVNVDPPGVEHVVTRAPRYLTIY</sequence>
<organism evidence="1 2">
    <name type="scientific">Streptomyces alkaliterrae</name>
    <dbReference type="NCBI Taxonomy" id="2213162"/>
    <lineage>
        <taxon>Bacteria</taxon>
        <taxon>Bacillati</taxon>
        <taxon>Actinomycetota</taxon>
        <taxon>Actinomycetes</taxon>
        <taxon>Kitasatosporales</taxon>
        <taxon>Streptomycetaceae</taxon>
        <taxon>Streptomyces</taxon>
    </lineage>
</organism>
<evidence type="ECO:0000313" key="2">
    <source>
        <dbReference type="Proteomes" id="UP000525686"/>
    </source>
</evidence>
<name>A0A7W3ZM24_9ACTN</name>
<dbReference type="RefSeq" id="WP_181353757.1">
    <property type="nucleotide sequence ID" value="NZ_JABJWZ010000036.1"/>
</dbReference>
<dbReference type="Proteomes" id="UP000525686">
    <property type="component" value="Unassembled WGS sequence"/>
</dbReference>
<comment type="caution">
    <text evidence="1">The sequence shown here is derived from an EMBL/GenBank/DDBJ whole genome shotgun (WGS) entry which is preliminary data.</text>
</comment>